<dbReference type="Proteomes" id="UP001189429">
    <property type="component" value="Unassembled WGS sequence"/>
</dbReference>
<proteinExistence type="predicted"/>
<dbReference type="SUPFAM" id="SSF56219">
    <property type="entry name" value="DNase I-like"/>
    <property type="match status" value="1"/>
</dbReference>
<protein>
    <recommendedName>
        <fullName evidence="1">Endonuclease/exonuclease/phosphatase domain-containing protein</fullName>
    </recommendedName>
</protein>
<dbReference type="InterPro" id="IPR036691">
    <property type="entry name" value="Endo/exonu/phosph_ase_sf"/>
</dbReference>
<evidence type="ECO:0000313" key="3">
    <source>
        <dbReference type="Proteomes" id="UP001189429"/>
    </source>
</evidence>
<feature type="non-terminal residue" evidence="2">
    <location>
        <position position="505"/>
    </location>
</feature>
<evidence type="ECO:0000313" key="2">
    <source>
        <dbReference type="EMBL" id="CAK0812881.1"/>
    </source>
</evidence>
<keyword evidence="3" id="KW-1185">Reference proteome</keyword>
<name>A0ABN9R5A9_9DINO</name>
<dbReference type="Gene3D" id="3.60.10.10">
    <property type="entry name" value="Endonuclease/exonuclease/phosphatase"/>
    <property type="match status" value="1"/>
</dbReference>
<feature type="domain" description="Endonuclease/exonuclease/phosphatase" evidence="1">
    <location>
        <begin position="8"/>
        <end position="242"/>
    </location>
</feature>
<sequence length="505" mass="56205">MGDVTVTTWNAQALFASNPQRHAVKASYVHHLMVKTDVLLVTESHGTEAGNDAWRPPSGCSAWWSQGPTAGHSGVGFVIEDEFLRNFDQPPRLHHIWRGRAAKLCLRGASGTLDLIVDYFPSGSQANPPDTDLAGIPARFRAGLNNFPAMRAYMRQLLANNVKARSQCLTVLGGDFNYVTDDADRVSLDTALASGRRGGREVANFQSTVAVRHGLFEMYQGDFTHSSATARSRLDRIYFNHDVDGQLDRRIVATSLEWCQNLSHHSAVRVARLSPVREDDPGRPLARRALLRPDFTRRLILDVRESLRECPEASPFQQLALCTASMRRVARGLENDFRAIPAAVDVEDKLGVALKLIRAIEGARPTEVSTCLARFPGIRRRVDNPYDFDGNLTRKLFRLRQFAVHLARGHAVEELRHSQPDLTGEDAFKARGQRAQRRILKGDGEVTADPADMAGILGAHWSETFAEQGINDELLDQWLEDDADNRPLADLASARVAQVRLRKSR</sequence>
<reference evidence="2" key="1">
    <citation type="submission" date="2023-10" db="EMBL/GenBank/DDBJ databases">
        <authorList>
            <person name="Chen Y."/>
            <person name="Shah S."/>
            <person name="Dougan E. K."/>
            <person name="Thang M."/>
            <person name="Chan C."/>
        </authorList>
    </citation>
    <scope>NUCLEOTIDE SEQUENCE [LARGE SCALE GENOMIC DNA]</scope>
</reference>
<organism evidence="2 3">
    <name type="scientific">Prorocentrum cordatum</name>
    <dbReference type="NCBI Taxonomy" id="2364126"/>
    <lineage>
        <taxon>Eukaryota</taxon>
        <taxon>Sar</taxon>
        <taxon>Alveolata</taxon>
        <taxon>Dinophyceae</taxon>
        <taxon>Prorocentrales</taxon>
        <taxon>Prorocentraceae</taxon>
        <taxon>Prorocentrum</taxon>
    </lineage>
</organism>
<gene>
    <name evidence="2" type="ORF">PCOR1329_LOCUS17021</name>
</gene>
<dbReference type="InterPro" id="IPR005135">
    <property type="entry name" value="Endo/exonuclease/phosphatase"/>
</dbReference>
<dbReference type="Pfam" id="PF03372">
    <property type="entry name" value="Exo_endo_phos"/>
    <property type="match status" value="1"/>
</dbReference>
<evidence type="ECO:0000259" key="1">
    <source>
        <dbReference type="Pfam" id="PF03372"/>
    </source>
</evidence>
<accession>A0ABN9R5A9</accession>
<dbReference type="EMBL" id="CAUYUJ010005247">
    <property type="protein sequence ID" value="CAK0812881.1"/>
    <property type="molecule type" value="Genomic_DNA"/>
</dbReference>
<comment type="caution">
    <text evidence="2">The sequence shown here is derived from an EMBL/GenBank/DDBJ whole genome shotgun (WGS) entry which is preliminary data.</text>
</comment>